<dbReference type="Gene3D" id="1.10.10.160">
    <property type="match status" value="1"/>
</dbReference>
<dbReference type="SUPFAM" id="SSF52540">
    <property type="entry name" value="P-loop containing nucleoside triphosphate hydrolases"/>
    <property type="match status" value="1"/>
</dbReference>
<evidence type="ECO:0000256" key="7">
    <source>
        <dbReference type="ARBA" id="ARBA00034617"/>
    </source>
</evidence>
<dbReference type="GO" id="GO:0043138">
    <property type="term" value="F:3'-5' DNA helicase activity"/>
    <property type="evidence" value="ECO:0007669"/>
    <property type="project" value="UniProtKB-EC"/>
</dbReference>
<dbReference type="AlphaFoldDB" id="X0SKQ8"/>
<keyword evidence="4" id="KW-0347">Helicase</keyword>
<feature type="non-terminal residue" evidence="11">
    <location>
        <position position="1"/>
    </location>
</feature>
<organism evidence="11">
    <name type="scientific">marine sediment metagenome</name>
    <dbReference type="NCBI Taxonomy" id="412755"/>
    <lineage>
        <taxon>unclassified sequences</taxon>
        <taxon>metagenomes</taxon>
        <taxon>ecological metagenomes</taxon>
    </lineage>
</organism>
<evidence type="ECO:0000256" key="2">
    <source>
        <dbReference type="ARBA" id="ARBA00022741"/>
    </source>
</evidence>
<dbReference type="GO" id="GO:0005524">
    <property type="term" value="F:ATP binding"/>
    <property type="evidence" value="ECO:0007669"/>
    <property type="project" value="UniProtKB-KW"/>
</dbReference>
<evidence type="ECO:0000256" key="4">
    <source>
        <dbReference type="ARBA" id="ARBA00022806"/>
    </source>
</evidence>
<keyword evidence="5" id="KW-0067">ATP-binding</keyword>
<comment type="caution">
    <text evidence="11">The sequence shown here is derived from an EMBL/GenBank/DDBJ whole genome shotgun (WGS) entry which is preliminary data.</text>
</comment>
<evidence type="ECO:0000259" key="10">
    <source>
        <dbReference type="PROSITE" id="PS51198"/>
    </source>
</evidence>
<dbReference type="Pfam" id="PF00580">
    <property type="entry name" value="UvrD-helicase"/>
    <property type="match status" value="1"/>
</dbReference>
<evidence type="ECO:0000256" key="8">
    <source>
        <dbReference type="ARBA" id="ARBA00034808"/>
    </source>
</evidence>
<dbReference type="InterPro" id="IPR013986">
    <property type="entry name" value="DExx_box_DNA_helicase_dom_sf"/>
</dbReference>
<protein>
    <recommendedName>
        <fullName evidence="8">DNA 3'-5' helicase</fullName>
        <ecNumber evidence="8">5.6.2.4</ecNumber>
    </recommendedName>
</protein>
<dbReference type="Pfam" id="PF13361">
    <property type="entry name" value="UvrD_C"/>
    <property type="match status" value="1"/>
</dbReference>
<keyword evidence="3" id="KW-0378">Hydrolase</keyword>
<comment type="catalytic activity">
    <reaction evidence="9">
        <text>ATP + H2O = ADP + phosphate + H(+)</text>
        <dbReference type="Rhea" id="RHEA:13065"/>
        <dbReference type="ChEBI" id="CHEBI:15377"/>
        <dbReference type="ChEBI" id="CHEBI:15378"/>
        <dbReference type="ChEBI" id="CHEBI:30616"/>
        <dbReference type="ChEBI" id="CHEBI:43474"/>
        <dbReference type="ChEBI" id="CHEBI:456216"/>
        <dbReference type="EC" id="5.6.2.4"/>
    </reaction>
</comment>
<dbReference type="PANTHER" id="PTHR11070">
    <property type="entry name" value="UVRD / RECB / PCRA DNA HELICASE FAMILY MEMBER"/>
    <property type="match status" value="1"/>
</dbReference>
<evidence type="ECO:0000256" key="9">
    <source>
        <dbReference type="ARBA" id="ARBA00048988"/>
    </source>
</evidence>
<dbReference type="InterPro" id="IPR027417">
    <property type="entry name" value="P-loop_NTPase"/>
</dbReference>
<dbReference type="GO" id="GO:0003677">
    <property type="term" value="F:DNA binding"/>
    <property type="evidence" value="ECO:0007669"/>
    <property type="project" value="InterPro"/>
</dbReference>
<dbReference type="InterPro" id="IPR000212">
    <property type="entry name" value="DNA_helicase_UvrD/REP"/>
</dbReference>
<name>X0SKQ8_9ZZZZ</name>
<dbReference type="GO" id="GO:0016787">
    <property type="term" value="F:hydrolase activity"/>
    <property type="evidence" value="ECO:0007669"/>
    <property type="project" value="UniProtKB-KW"/>
</dbReference>
<keyword evidence="6" id="KW-0413">Isomerase</keyword>
<proteinExistence type="inferred from homology"/>
<comment type="catalytic activity">
    <reaction evidence="7">
        <text>Couples ATP hydrolysis with the unwinding of duplex DNA by translocating in the 3'-5' direction.</text>
        <dbReference type="EC" id="5.6.2.4"/>
    </reaction>
</comment>
<dbReference type="EC" id="5.6.2.4" evidence="8"/>
<dbReference type="EMBL" id="BARS01002134">
    <property type="protein sequence ID" value="GAF81678.1"/>
    <property type="molecule type" value="Genomic_DNA"/>
</dbReference>
<dbReference type="InterPro" id="IPR014016">
    <property type="entry name" value="UvrD-like_ATP-bd"/>
</dbReference>
<dbReference type="GO" id="GO:0000725">
    <property type="term" value="P:recombinational repair"/>
    <property type="evidence" value="ECO:0007669"/>
    <property type="project" value="TreeGrafter"/>
</dbReference>
<dbReference type="GO" id="GO:0005829">
    <property type="term" value="C:cytosol"/>
    <property type="evidence" value="ECO:0007669"/>
    <property type="project" value="TreeGrafter"/>
</dbReference>
<evidence type="ECO:0000256" key="5">
    <source>
        <dbReference type="ARBA" id="ARBA00022840"/>
    </source>
</evidence>
<sequence length="485" mass="56534">NGFIVKPRDLDEVYKKIVETGKDKYIYKLVWFMMNFIEQFKTSGYDDGGFDVLRNKMDNVRNLLFLDIAEQVYHHYQKTLKERKQIDFADMINDANFLLAEMESQGVNLNYKYIIIDEFQDIARQRYNLTKRLSDITHAKVVAVGDDWQSIYAFAGSDITLFTRFLDLMGSGTELKIIHTYRNSQELIDIAGNFVQKNSSQIKKQLISPKQLKEPIRLEFYNDEENTYKNLAEAVNNAISNIIDEFGEDKSILLIGRYNFDLYKLQMTGEFAEVYSNQVMSKKYPKANLTFMTAHSSKGLGYDNVIILNMLESRYGFPSQIEDDPIIKLVTYEDTSIPFAEERRLFYVALTRTKNRVYIAAPLSRPSRFLVELIKDYKLPHQKEINLEVVDIFRLKCPVCGFPLKYQLNKNYGLHLYICTNDAEVCGFMTNDRRYLKDIFKCPRCDDGYMIVRKDNNQKGFYGCTNYDKSASGCMNTIPFVDVNK</sequence>
<dbReference type="PANTHER" id="PTHR11070:SF63">
    <property type="entry name" value="DNA HELICASE IV"/>
    <property type="match status" value="1"/>
</dbReference>
<comment type="similarity">
    <text evidence="1">Belongs to the helicase family. UvrD subfamily.</text>
</comment>
<gene>
    <name evidence="11" type="ORF">S01H1_03995</name>
</gene>
<evidence type="ECO:0000256" key="1">
    <source>
        <dbReference type="ARBA" id="ARBA00009922"/>
    </source>
</evidence>
<dbReference type="PROSITE" id="PS51198">
    <property type="entry name" value="UVRD_HELICASE_ATP_BIND"/>
    <property type="match status" value="1"/>
</dbReference>
<evidence type="ECO:0000313" key="11">
    <source>
        <dbReference type="EMBL" id="GAF81678.1"/>
    </source>
</evidence>
<dbReference type="Gene3D" id="3.40.50.300">
    <property type="entry name" value="P-loop containing nucleotide triphosphate hydrolases"/>
    <property type="match status" value="2"/>
</dbReference>
<evidence type="ECO:0000256" key="3">
    <source>
        <dbReference type="ARBA" id="ARBA00022801"/>
    </source>
</evidence>
<dbReference type="InterPro" id="IPR014017">
    <property type="entry name" value="DNA_helicase_UvrD-like_C"/>
</dbReference>
<feature type="domain" description="UvrD-like helicase ATP-binding" evidence="10">
    <location>
        <begin position="1"/>
        <end position="184"/>
    </location>
</feature>
<keyword evidence="2" id="KW-0547">Nucleotide-binding</keyword>
<evidence type="ECO:0000256" key="6">
    <source>
        <dbReference type="ARBA" id="ARBA00023235"/>
    </source>
</evidence>
<reference evidence="11" key="1">
    <citation type="journal article" date="2014" name="Front. Microbiol.">
        <title>High frequency of phylogenetically diverse reductive dehalogenase-homologous genes in deep subseafloor sedimentary metagenomes.</title>
        <authorList>
            <person name="Kawai M."/>
            <person name="Futagami T."/>
            <person name="Toyoda A."/>
            <person name="Takaki Y."/>
            <person name="Nishi S."/>
            <person name="Hori S."/>
            <person name="Arai W."/>
            <person name="Tsubouchi T."/>
            <person name="Morono Y."/>
            <person name="Uchiyama I."/>
            <person name="Ito T."/>
            <person name="Fujiyama A."/>
            <person name="Inagaki F."/>
            <person name="Takami H."/>
        </authorList>
    </citation>
    <scope>NUCLEOTIDE SEQUENCE</scope>
    <source>
        <strain evidence="11">Expedition CK06-06</strain>
    </source>
</reference>
<accession>X0SKQ8</accession>